<dbReference type="Proteomes" id="UP000008986">
    <property type="component" value="Segment"/>
</dbReference>
<dbReference type="InterPro" id="IPR027417">
    <property type="entry name" value="P-loop_NTPase"/>
</dbReference>
<keyword evidence="1" id="KW-0418">Kinase</keyword>
<keyword evidence="2" id="KW-1185">Reference proteome</keyword>
<dbReference type="KEGG" id="vg:8684179"/>
<organism evidence="1 2">
    <name type="scientific">Delftia phage PhiW-14</name>
    <name type="common">Deftia acidovorans bacteriophage phiW-14</name>
    <dbReference type="NCBI Taxonomy" id="665032"/>
    <lineage>
        <taxon>Viruses</taxon>
        <taxon>Duplodnaviria</taxon>
        <taxon>Heunggongvirae</taxon>
        <taxon>Uroviricota</taxon>
        <taxon>Caudoviricetes</taxon>
        <taxon>Ionavirus</taxon>
        <taxon>Ionavirus W14</taxon>
    </lineage>
</organism>
<dbReference type="RefSeq" id="YP_003359085.1">
    <property type="nucleotide sequence ID" value="NC_013697.1"/>
</dbReference>
<dbReference type="EMBL" id="GQ357915">
    <property type="protein sequence ID" value="ACV50253.1"/>
    <property type="molecule type" value="Genomic_DNA"/>
</dbReference>
<organismHost>
    <name type="scientific">Delftia acidovorans</name>
    <name type="common">Pseudomonas acidovorans</name>
    <name type="synonym">Comamonas acidovorans</name>
    <dbReference type="NCBI Taxonomy" id="80866"/>
</organismHost>
<proteinExistence type="predicted"/>
<sequence length="190" mass="22183">MKNVLCLCGERQRGKDYLTALLGRKFGATRLSFSDEVRRLAGDLHPWFDPWEEQYKERVYPAIENVNNLTGREILLSAGRIRDVDPAYFVKKFMAHQLPHVLAEPDRLFVITDFRTPDEYAGFLEPNGIPTLKVTRDMDDLPHPFEEWIRQFKADHHFHNNPGDEQNDEGFIGMVQSMRSYGIINFQDKQ</sequence>
<keyword evidence="1" id="KW-0808">Transferase</keyword>
<dbReference type="Gene3D" id="3.40.50.300">
    <property type="entry name" value="P-loop containing nucleotide triphosphate hydrolases"/>
    <property type="match status" value="1"/>
</dbReference>
<dbReference type="GO" id="GO:0016301">
    <property type="term" value="F:kinase activity"/>
    <property type="evidence" value="ECO:0007669"/>
    <property type="project" value="UniProtKB-KW"/>
</dbReference>
<name>C9DGK2_BPW14</name>
<dbReference type="GeneID" id="8684179"/>
<protein>
    <submittedName>
        <fullName evidence="1">Putative deoxynucleotide monophosphate kinase</fullName>
    </submittedName>
</protein>
<dbReference type="OrthoDB" id="9042at10239"/>
<gene>
    <name evidence="1" type="primary">231</name>
</gene>
<evidence type="ECO:0000313" key="1">
    <source>
        <dbReference type="EMBL" id="ACV50253.1"/>
    </source>
</evidence>
<evidence type="ECO:0000313" key="2">
    <source>
        <dbReference type="Proteomes" id="UP000008986"/>
    </source>
</evidence>
<reference evidence="2" key="1">
    <citation type="submission" date="2009-07" db="EMBL/GenBank/DDBJ databases">
        <authorList>
            <person name="Kropinski A.M."/>
            <person name="Villegas A."/>
            <person name="Lingohr E.J."/>
        </authorList>
    </citation>
    <scope>NUCLEOTIDE SEQUENCE [LARGE SCALE GENOMIC DNA]</scope>
</reference>
<accession>C9DGK2</accession>